<dbReference type="InterPro" id="IPR034138">
    <property type="entry name" value="NOP8_RRM"/>
</dbReference>
<keyword evidence="3" id="KW-0539">Nucleus</keyword>
<feature type="compositionally biased region" description="Basic and acidic residues" evidence="5">
    <location>
        <begin position="315"/>
        <end position="328"/>
    </location>
</feature>
<dbReference type="GO" id="GO:0005730">
    <property type="term" value="C:nucleolus"/>
    <property type="evidence" value="ECO:0007669"/>
    <property type="project" value="UniProtKB-SubCell"/>
</dbReference>
<dbReference type="PANTHER" id="PTHR48029:SF1">
    <property type="entry name" value="NUCLEOLAR PROTEIN 8"/>
    <property type="match status" value="1"/>
</dbReference>
<proteinExistence type="predicted"/>
<evidence type="ECO:0000259" key="6">
    <source>
        <dbReference type="PROSITE" id="PS50102"/>
    </source>
</evidence>
<feature type="compositionally biased region" description="Acidic residues" evidence="5">
    <location>
        <begin position="329"/>
        <end position="339"/>
    </location>
</feature>
<name>S2JS76_MUCC1</name>
<feature type="region of interest" description="Disordered" evidence="5">
    <location>
        <begin position="419"/>
        <end position="483"/>
    </location>
</feature>
<feature type="region of interest" description="Disordered" evidence="5">
    <location>
        <begin position="512"/>
        <end position="553"/>
    </location>
</feature>
<reference evidence="8" key="1">
    <citation type="submission" date="2013-05" db="EMBL/GenBank/DDBJ databases">
        <title>The Genome sequence of Mucor circinelloides f. circinelloides 1006PhL.</title>
        <authorList>
            <consortium name="The Broad Institute Genomics Platform"/>
            <person name="Cuomo C."/>
            <person name="Earl A."/>
            <person name="Findley K."/>
            <person name="Lee S.C."/>
            <person name="Walker B."/>
            <person name="Young S."/>
            <person name="Zeng Q."/>
            <person name="Gargeya S."/>
            <person name="Fitzgerald M."/>
            <person name="Haas B."/>
            <person name="Abouelleil A."/>
            <person name="Allen A.W."/>
            <person name="Alvarado L."/>
            <person name="Arachchi H.M."/>
            <person name="Berlin A.M."/>
            <person name="Chapman S.B."/>
            <person name="Gainer-Dewar J."/>
            <person name="Goldberg J."/>
            <person name="Griggs A."/>
            <person name="Gujja S."/>
            <person name="Hansen M."/>
            <person name="Howarth C."/>
            <person name="Imamovic A."/>
            <person name="Ireland A."/>
            <person name="Larimer J."/>
            <person name="McCowan C."/>
            <person name="Murphy C."/>
            <person name="Pearson M."/>
            <person name="Poon T.W."/>
            <person name="Priest M."/>
            <person name="Roberts A."/>
            <person name="Saif S."/>
            <person name="Shea T."/>
            <person name="Sisk P."/>
            <person name="Sykes S."/>
            <person name="Wortman J."/>
            <person name="Nusbaum C."/>
            <person name="Birren B."/>
        </authorList>
    </citation>
    <scope>NUCLEOTIDE SEQUENCE [LARGE SCALE GENOMIC DNA]</scope>
    <source>
        <strain evidence="8">1006PhL</strain>
    </source>
</reference>
<keyword evidence="2 4" id="KW-0694">RNA-binding</keyword>
<dbReference type="eggNOG" id="KOG4365">
    <property type="taxonomic scope" value="Eukaryota"/>
</dbReference>
<evidence type="ECO:0000256" key="5">
    <source>
        <dbReference type="SAM" id="MobiDB-lite"/>
    </source>
</evidence>
<dbReference type="FunCoup" id="S2JS76">
    <property type="interactions" value="44"/>
</dbReference>
<feature type="compositionally biased region" description="Polar residues" evidence="5">
    <location>
        <begin position="1"/>
        <end position="11"/>
    </location>
</feature>
<feature type="domain" description="RRM" evidence="6">
    <location>
        <begin position="28"/>
        <end position="106"/>
    </location>
</feature>
<feature type="region of interest" description="Disordered" evidence="5">
    <location>
        <begin position="276"/>
        <end position="339"/>
    </location>
</feature>
<dbReference type="EMBL" id="KE124103">
    <property type="protein sequence ID" value="EPB82675.1"/>
    <property type="molecule type" value="Genomic_DNA"/>
</dbReference>
<dbReference type="InParanoid" id="S2JS76"/>
<dbReference type="STRING" id="1220926.S2JS76"/>
<evidence type="ECO:0000256" key="3">
    <source>
        <dbReference type="ARBA" id="ARBA00023242"/>
    </source>
</evidence>
<evidence type="ECO:0000256" key="4">
    <source>
        <dbReference type="PROSITE-ProRule" id="PRU00176"/>
    </source>
</evidence>
<dbReference type="SUPFAM" id="SSF54928">
    <property type="entry name" value="RNA-binding domain, RBD"/>
    <property type="match status" value="1"/>
</dbReference>
<feature type="compositionally biased region" description="Basic and acidic residues" evidence="5">
    <location>
        <begin position="431"/>
        <end position="441"/>
    </location>
</feature>
<feature type="compositionally biased region" description="Acidic residues" evidence="5">
    <location>
        <begin position="465"/>
        <end position="475"/>
    </location>
</feature>
<evidence type="ECO:0000256" key="1">
    <source>
        <dbReference type="ARBA" id="ARBA00004604"/>
    </source>
</evidence>
<dbReference type="InterPro" id="IPR000504">
    <property type="entry name" value="RRM_dom"/>
</dbReference>
<feature type="compositionally biased region" description="Basic and acidic residues" evidence="5">
    <location>
        <begin position="245"/>
        <end position="260"/>
    </location>
</feature>
<evidence type="ECO:0000313" key="7">
    <source>
        <dbReference type="EMBL" id="EPB82675.1"/>
    </source>
</evidence>
<dbReference type="OMA" id="NWQKLHG"/>
<dbReference type="InterPro" id="IPR035979">
    <property type="entry name" value="RBD_domain_sf"/>
</dbReference>
<evidence type="ECO:0000313" key="8">
    <source>
        <dbReference type="Proteomes" id="UP000014254"/>
    </source>
</evidence>
<feature type="region of interest" description="Disordered" evidence="5">
    <location>
        <begin position="1"/>
        <end position="22"/>
    </location>
</feature>
<dbReference type="CDD" id="cd12226">
    <property type="entry name" value="RRM_NOL8"/>
    <property type="match status" value="1"/>
</dbReference>
<dbReference type="GO" id="GO:0003723">
    <property type="term" value="F:RNA binding"/>
    <property type="evidence" value="ECO:0007669"/>
    <property type="project" value="UniProtKB-UniRule"/>
</dbReference>
<feature type="compositionally biased region" description="Basic and acidic residues" evidence="5">
    <location>
        <begin position="533"/>
        <end position="544"/>
    </location>
</feature>
<dbReference type="OrthoDB" id="21643at2759"/>
<dbReference type="PROSITE" id="PS50102">
    <property type="entry name" value="RRM"/>
    <property type="match status" value="1"/>
</dbReference>
<dbReference type="InterPro" id="IPR012677">
    <property type="entry name" value="Nucleotide-bd_a/b_plait_sf"/>
</dbReference>
<evidence type="ECO:0000256" key="2">
    <source>
        <dbReference type="ARBA" id="ARBA00022884"/>
    </source>
</evidence>
<dbReference type="Proteomes" id="UP000014254">
    <property type="component" value="Unassembled WGS sequence"/>
</dbReference>
<feature type="compositionally biased region" description="Polar residues" evidence="5">
    <location>
        <begin position="285"/>
        <end position="294"/>
    </location>
</feature>
<dbReference type="PANTHER" id="PTHR48029">
    <property type="entry name" value="NUCLEOLAR PROTEIN 8"/>
    <property type="match status" value="1"/>
</dbReference>
<keyword evidence="8" id="KW-1185">Reference proteome</keyword>
<organism evidence="7 8">
    <name type="scientific">Mucor circinelloides f. circinelloides (strain 1006PhL)</name>
    <name type="common">Mucormycosis agent</name>
    <name type="synonym">Calyptromyces circinelloides</name>
    <dbReference type="NCBI Taxonomy" id="1220926"/>
    <lineage>
        <taxon>Eukaryota</taxon>
        <taxon>Fungi</taxon>
        <taxon>Fungi incertae sedis</taxon>
        <taxon>Mucoromycota</taxon>
        <taxon>Mucoromycotina</taxon>
        <taxon>Mucoromycetes</taxon>
        <taxon>Mucorales</taxon>
        <taxon>Mucorineae</taxon>
        <taxon>Mucoraceae</taxon>
        <taxon>Mucor</taxon>
    </lineage>
</organism>
<dbReference type="VEuPathDB" id="FungiDB:HMPREF1544_10578"/>
<dbReference type="Pfam" id="PF00076">
    <property type="entry name" value="RRM_1"/>
    <property type="match status" value="1"/>
</dbReference>
<gene>
    <name evidence="7" type="ORF">HMPREF1544_10578</name>
</gene>
<protein>
    <recommendedName>
        <fullName evidence="6">RRM domain-containing protein</fullName>
    </recommendedName>
</protein>
<dbReference type="AlphaFoldDB" id="S2JS76"/>
<dbReference type="Gene3D" id="3.30.70.330">
    <property type="match status" value="1"/>
</dbReference>
<feature type="region of interest" description="Disordered" evidence="5">
    <location>
        <begin position="211"/>
        <end position="260"/>
    </location>
</feature>
<accession>S2JS76</accession>
<dbReference type="SMART" id="SM00360">
    <property type="entry name" value="RRM"/>
    <property type="match status" value="1"/>
</dbReference>
<sequence length="633" mass="72455">MSTESAVTDNAQKPIKEAAEVPSGPVDKRIYIGGLHPSTTEDQIVERFSKFGQVSNVAIAKNTDNECRGFAHMTIHTEPKKWDSCLSVYNGAKWRGQELKLEEAKMDWQERKRLRQEKILEQEEKKKKRLLRWNDSDGFHAKDMTPVTDNNMGTRKGWKRGRYGRAISVMRLKKDDGTKFVFEPTHYKNNLTKLYNIGVRMKPVSQLITKIDDESSDSEDDWPSHSNKTNDHYGNQEEEEEEQDENARTSKSLTDDEKRKAAMEKMFEEQRIKKEMISKALAGQSEGQNHTTFGNDDDDIKVDDAFNMDVDQEGEESKQPMDAKKWMFDSDEDDDSDEELDIKINPVLEGEAGRKRLELQKKFKGDDRFKLGEDFIDEEEKVAHTKNLGDDITQGLDAEKDQAMDVLRAMFGDDKVNFKPKHQSNTWASSDRFDPDADDSSKYLAEAPVEEDIAGKSSSTINKVDDDEDDDDEDFFAQPRKAESAIPVVSTEKHFEVNTNLKPLFGDAEEAPFTLFGGDDGDNDNQGSFFGGDKSKPLFGHPDDEMSPSFTPKKAEGRLGLGVLFFFHLDDPALMKKSCYAYDSEGVFQEKTEERDSYENKWRTQRPVIKEILKKRQKNAIKNQKRRSTKNLK</sequence>
<comment type="subcellular location">
    <subcellularLocation>
        <location evidence="1">Nucleus</location>
        <location evidence="1">Nucleolus</location>
    </subcellularLocation>
</comment>